<keyword evidence="2" id="KW-1185">Reference proteome</keyword>
<gene>
    <name evidence="1" type="ORF">CONLIGDRAFT_41830</name>
</gene>
<dbReference type="InParanoid" id="A0A1J7K4H4"/>
<dbReference type="EMBL" id="KV875093">
    <property type="protein sequence ID" value="OIW35106.1"/>
    <property type="molecule type" value="Genomic_DNA"/>
</dbReference>
<accession>A0A1J7K4H4</accession>
<protein>
    <submittedName>
        <fullName evidence="1">Uncharacterized protein</fullName>
    </submittedName>
</protein>
<proteinExistence type="predicted"/>
<evidence type="ECO:0000313" key="2">
    <source>
        <dbReference type="Proteomes" id="UP000182658"/>
    </source>
</evidence>
<evidence type="ECO:0000313" key="1">
    <source>
        <dbReference type="EMBL" id="OIW35106.1"/>
    </source>
</evidence>
<reference evidence="1 2" key="1">
    <citation type="submission" date="2016-10" db="EMBL/GenBank/DDBJ databases">
        <title>Draft genome sequence of Coniochaeta ligniaria NRRL30616, a lignocellulolytic fungus for bioabatement of inhibitors in plant biomass hydrolysates.</title>
        <authorList>
            <consortium name="DOE Joint Genome Institute"/>
            <person name="Jimenez D.J."/>
            <person name="Hector R.E."/>
            <person name="Riley R."/>
            <person name="Sun H."/>
            <person name="Grigoriev I.V."/>
            <person name="Van Elsas J.D."/>
            <person name="Nichols N.N."/>
        </authorList>
    </citation>
    <scope>NUCLEOTIDE SEQUENCE [LARGE SCALE GENOMIC DNA]</scope>
    <source>
        <strain evidence="1 2">NRRL 30616</strain>
    </source>
</reference>
<dbReference type="Proteomes" id="UP000182658">
    <property type="component" value="Unassembled WGS sequence"/>
</dbReference>
<dbReference type="AlphaFoldDB" id="A0A1J7K4H4"/>
<name>A0A1J7K4H4_9PEZI</name>
<organism evidence="1 2">
    <name type="scientific">Coniochaeta ligniaria NRRL 30616</name>
    <dbReference type="NCBI Taxonomy" id="1408157"/>
    <lineage>
        <taxon>Eukaryota</taxon>
        <taxon>Fungi</taxon>
        <taxon>Dikarya</taxon>
        <taxon>Ascomycota</taxon>
        <taxon>Pezizomycotina</taxon>
        <taxon>Sordariomycetes</taxon>
        <taxon>Sordariomycetidae</taxon>
        <taxon>Coniochaetales</taxon>
        <taxon>Coniochaetaceae</taxon>
        <taxon>Coniochaeta</taxon>
    </lineage>
</organism>
<sequence length="154" mass="16970">MPMIGLLAEDGFKSMISRYCVMKITVDRTRAPATLDDIRDQRRTQPQKLERREVGYPRPPPRYVCHIEQLRDSGTQWSVSIIETRNGGIGVVYIAASTDSLQCQHGVTDWPASSSRITAVTGDSCMLGQLLVGTCLFGAANLLCRKNASAAVWP</sequence>